<dbReference type="SUPFAM" id="SSF50998">
    <property type="entry name" value="Quinoprotein alcohol dehydrogenase-like"/>
    <property type="match status" value="1"/>
</dbReference>
<evidence type="ECO:0000256" key="8">
    <source>
        <dbReference type="ARBA" id="ARBA00022927"/>
    </source>
</evidence>
<accession>A0A8T0H238</accession>
<organism evidence="12 13">
    <name type="scientific">Ceratodon purpureus</name>
    <name type="common">Fire moss</name>
    <name type="synonym">Dicranum purpureum</name>
    <dbReference type="NCBI Taxonomy" id="3225"/>
    <lineage>
        <taxon>Eukaryota</taxon>
        <taxon>Viridiplantae</taxon>
        <taxon>Streptophyta</taxon>
        <taxon>Embryophyta</taxon>
        <taxon>Bryophyta</taxon>
        <taxon>Bryophytina</taxon>
        <taxon>Bryopsida</taxon>
        <taxon>Dicranidae</taxon>
        <taxon>Pseudoditrichales</taxon>
        <taxon>Ditrichaceae</taxon>
        <taxon>Ceratodon</taxon>
    </lineage>
</organism>
<dbReference type="GO" id="GO:0005789">
    <property type="term" value="C:endoplasmic reticulum membrane"/>
    <property type="evidence" value="ECO:0007669"/>
    <property type="project" value="UniProtKB-SubCell"/>
</dbReference>
<dbReference type="PANTHER" id="PTHR23284:SF0">
    <property type="entry name" value="PROLACTIN REGULATORY ELEMENT-BINDING PROTEIN"/>
    <property type="match status" value="1"/>
</dbReference>
<name>A0A8T0H238_CERPU</name>
<dbReference type="InterPro" id="IPR015943">
    <property type="entry name" value="WD40/YVTN_repeat-like_dom_sf"/>
</dbReference>
<dbReference type="EMBL" id="CM026429">
    <property type="protein sequence ID" value="KAG0564439.1"/>
    <property type="molecule type" value="Genomic_DNA"/>
</dbReference>
<proteinExistence type="predicted"/>
<feature type="repeat" description="WD" evidence="11">
    <location>
        <begin position="183"/>
        <end position="217"/>
    </location>
</feature>
<keyword evidence="10" id="KW-0472">Membrane</keyword>
<evidence type="ECO:0000313" key="12">
    <source>
        <dbReference type="EMBL" id="KAG0564439.1"/>
    </source>
</evidence>
<keyword evidence="2" id="KW-0813">Transport</keyword>
<evidence type="ECO:0000256" key="9">
    <source>
        <dbReference type="ARBA" id="ARBA00022989"/>
    </source>
</evidence>
<evidence type="ECO:0000256" key="10">
    <source>
        <dbReference type="ARBA" id="ARBA00023136"/>
    </source>
</evidence>
<evidence type="ECO:0000256" key="2">
    <source>
        <dbReference type="ARBA" id="ARBA00022448"/>
    </source>
</evidence>
<sequence>MSKEGRYLLCSKKYGQPLFAGAWVTPLKEDKDRDKEEGEKEGEEGVVVLAGGGGNQRSGVPNSLLLVEYDFGSTVLTDALDKLVTGDDPPYRLAAHPAGEGVVCSFEKDCRFFQVRRGEGHEVKVGAAEREISALQGVGEQNCLVFSPDGGRLAAGGDDGHLRVIEWGTFDVLLDKPEAHKSIKDLDFSWDGAFVASTSDDSACRIWDVASGSCVSTLPSVKGEGIGFVRFSRDGKKPLVYVAVRKRGMGFVSAFDTSTWKQVNSRKVQEDPISAFSISRDGRFLAIGSSEGDISIVDAASLSVCQKLKNAHMIFVTSMEFSPSGRAVLSVSADSSARVTPVAPDRGGSRPRPMVLLVIFIILLAWFLGKYDFSDWHQGQSPDSVLSGILARLTSFSKLNISEHDNA</sequence>
<reference evidence="12" key="1">
    <citation type="submission" date="2020-06" db="EMBL/GenBank/DDBJ databases">
        <title>WGS assembly of Ceratodon purpureus strain R40.</title>
        <authorList>
            <person name="Carey S.B."/>
            <person name="Jenkins J."/>
            <person name="Shu S."/>
            <person name="Lovell J.T."/>
            <person name="Sreedasyam A."/>
            <person name="Maumus F."/>
            <person name="Tiley G.P."/>
            <person name="Fernandez-Pozo N."/>
            <person name="Barry K."/>
            <person name="Chen C."/>
            <person name="Wang M."/>
            <person name="Lipzen A."/>
            <person name="Daum C."/>
            <person name="Saski C.A."/>
            <person name="Payton A.C."/>
            <person name="Mcbreen J.C."/>
            <person name="Conrad R.E."/>
            <person name="Kollar L.M."/>
            <person name="Olsson S."/>
            <person name="Huttunen S."/>
            <person name="Landis J.B."/>
            <person name="Wickett N.J."/>
            <person name="Johnson M.G."/>
            <person name="Rensing S.A."/>
            <person name="Grimwood J."/>
            <person name="Schmutz J."/>
            <person name="Mcdaniel S.F."/>
        </authorList>
    </citation>
    <scope>NUCLEOTIDE SEQUENCE</scope>
    <source>
        <strain evidence="12">R40</strain>
    </source>
</reference>
<keyword evidence="3 11" id="KW-0853">WD repeat</keyword>
<dbReference type="InterPro" id="IPR045260">
    <property type="entry name" value="Sec12-like"/>
</dbReference>
<dbReference type="InterPro" id="IPR001680">
    <property type="entry name" value="WD40_rpt"/>
</dbReference>
<dbReference type="GO" id="GO:0006888">
    <property type="term" value="P:endoplasmic reticulum to Golgi vesicle-mediated transport"/>
    <property type="evidence" value="ECO:0007669"/>
    <property type="project" value="TreeGrafter"/>
</dbReference>
<dbReference type="GO" id="GO:0005085">
    <property type="term" value="F:guanyl-nucleotide exchange factor activity"/>
    <property type="evidence" value="ECO:0007669"/>
    <property type="project" value="InterPro"/>
</dbReference>
<keyword evidence="6" id="KW-0256">Endoplasmic reticulum</keyword>
<evidence type="ECO:0000256" key="3">
    <source>
        <dbReference type="ARBA" id="ARBA00022574"/>
    </source>
</evidence>
<comment type="caution">
    <text evidence="12">The sequence shown here is derived from an EMBL/GenBank/DDBJ whole genome shotgun (WGS) entry which is preliminary data.</text>
</comment>
<dbReference type="InterPro" id="IPR019775">
    <property type="entry name" value="WD40_repeat_CS"/>
</dbReference>
<dbReference type="PANTHER" id="PTHR23284">
    <property type="entry name" value="PROLACTIN REGULATORY ELEMENT BINDING PROTEIN"/>
    <property type="match status" value="1"/>
</dbReference>
<evidence type="ECO:0000256" key="1">
    <source>
        <dbReference type="ARBA" id="ARBA00004389"/>
    </source>
</evidence>
<keyword evidence="9" id="KW-1133">Transmembrane helix</keyword>
<keyword evidence="8" id="KW-0653">Protein transport</keyword>
<evidence type="ECO:0000313" key="13">
    <source>
        <dbReference type="Proteomes" id="UP000822688"/>
    </source>
</evidence>
<gene>
    <name evidence="12" type="ORF">KC19_8G110400</name>
</gene>
<evidence type="ECO:0000256" key="6">
    <source>
        <dbReference type="ARBA" id="ARBA00022824"/>
    </source>
</evidence>
<dbReference type="AlphaFoldDB" id="A0A8T0H238"/>
<dbReference type="SMART" id="SM00320">
    <property type="entry name" value="WD40"/>
    <property type="match status" value="4"/>
</dbReference>
<dbReference type="PROSITE" id="PS00678">
    <property type="entry name" value="WD_REPEATS_1"/>
    <property type="match status" value="1"/>
</dbReference>
<comment type="subcellular location">
    <subcellularLocation>
        <location evidence="1">Endoplasmic reticulum membrane</location>
        <topology evidence="1">Single-pass membrane protein</topology>
    </subcellularLocation>
</comment>
<dbReference type="Pfam" id="PF00400">
    <property type="entry name" value="WD40"/>
    <property type="match status" value="3"/>
</dbReference>
<keyword evidence="13" id="KW-1185">Reference proteome</keyword>
<evidence type="ECO:0000256" key="4">
    <source>
        <dbReference type="ARBA" id="ARBA00022692"/>
    </source>
</evidence>
<keyword evidence="7" id="KW-0931">ER-Golgi transport</keyword>
<evidence type="ECO:0000256" key="5">
    <source>
        <dbReference type="ARBA" id="ARBA00022737"/>
    </source>
</evidence>
<dbReference type="GO" id="GO:0003400">
    <property type="term" value="P:regulation of COPII vesicle coating"/>
    <property type="evidence" value="ECO:0007669"/>
    <property type="project" value="TreeGrafter"/>
</dbReference>
<dbReference type="Gene3D" id="2.130.10.10">
    <property type="entry name" value="YVTN repeat-like/Quinoprotein amine dehydrogenase"/>
    <property type="match status" value="1"/>
</dbReference>
<dbReference type="PROSITE" id="PS50082">
    <property type="entry name" value="WD_REPEATS_2"/>
    <property type="match status" value="1"/>
</dbReference>
<dbReference type="InterPro" id="IPR011047">
    <property type="entry name" value="Quinoprotein_ADH-like_sf"/>
</dbReference>
<keyword evidence="4" id="KW-0812">Transmembrane</keyword>
<protein>
    <submittedName>
        <fullName evidence="12">Uncharacterized protein</fullName>
    </submittedName>
</protein>
<keyword evidence="5" id="KW-0677">Repeat</keyword>
<evidence type="ECO:0000256" key="7">
    <source>
        <dbReference type="ARBA" id="ARBA00022892"/>
    </source>
</evidence>
<dbReference type="Proteomes" id="UP000822688">
    <property type="component" value="Chromosome 8"/>
</dbReference>
<dbReference type="GO" id="GO:0015031">
    <property type="term" value="P:protein transport"/>
    <property type="evidence" value="ECO:0007669"/>
    <property type="project" value="UniProtKB-KW"/>
</dbReference>
<evidence type="ECO:0000256" key="11">
    <source>
        <dbReference type="PROSITE-ProRule" id="PRU00221"/>
    </source>
</evidence>